<dbReference type="SUPFAM" id="SSF53850">
    <property type="entry name" value="Periplasmic binding protein-like II"/>
    <property type="match status" value="1"/>
</dbReference>
<dbReference type="PROSITE" id="PS51318">
    <property type="entry name" value="TAT"/>
    <property type="match status" value="1"/>
</dbReference>
<dbReference type="PANTHER" id="PTHR35936">
    <property type="entry name" value="MEMBRANE-BOUND LYTIC MUREIN TRANSGLYCOSYLASE F"/>
    <property type="match status" value="1"/>
</dbReference>
<sequence>MTHRFTLTRRGIAALALGTTLGATLGAVPLPGLTRSAAAATPEEIKSRGRIMVGVLTDYPPFGGTDSNQNPAGYDVDVARLLAKELGVELQLVPVTGPNRIPFLLTNKVDMLVATFGITEERSKQVLFSNPYSAFTTYILAPKSTAIKGPDDLKGVRVGVARASTQDSALVAVAPKETRIMRFDDDATTTQSIISGQVQAIGASSTVLAQLTQNYASLQIEPKFTLRAQANGMAFRKQDAALRDWSNGFIAKLVESGELNRIHETWFKAKMDPLPPMPQF</sequence>
<dbReference type="PROSITE" id="PS01039">
    <property type="entry name" value="SBP_BACTERIAL_3"/>
    <property type="match status" value="1"/>
</dbReference>
<dbReference type="RefSeq" id="WP_241793005.1">
    <property type="nucleotide sequence ID" value="NZ_JALBUU010000004.1"/>
</dbReference>
<comment type="subcellular location">
    <subcellularLocation>
        <location evidence="1">Cell envelope</location>
    </subcellularLocation>
</comment>
<dbReference type="EMBL" id="JALBUU010000004">
    <property type="protein sequence ID" value="MCI0754655.1"/>
    <property type="molecule type" value="Genomic_DNA"/>
</dbReference>
<feature type="domain" description="Ionotropic glutamate receptor C-terminal" evidence="6">
    <location>
        <begin position="52"/>
        <end position="269"/>
    </location>
</feature>
<dbReference type="SMART" id="SM00062">
    <property type="entry name" value="PBPb"/>
    <property type="match status" value="1"/>
</dbReference>
<dbReference type="InterPro" id="IPR001320">
    <property type="entry name" value="Iontro_rcpt_C"/>
</dbReference>
<dbReference type="InterPro" id="IPR006311">
    <property type="entry name" value="TAT_signal"/>
</dbReference>
<evidence type="ECO:0000256" key="3">
    <source>
        <dbReference type="ARBA" id="ARBA00022729"/>
    </source>
</evidence>
<comment type="caution">
    <text evidence="7">The sequence shown here is derived from an EMBL/GenBank/DDBJ whole genome shotgun (WGS) entry which is preliminary data.</text>
</comment>
<organism evidence="7 8">
    <name type="scientific">Teichococcus vastitatis</name>
    <dbReference type="NCBI Taxonomy" id="2307076"/>
    <lineage>
        <taxon>Bacteria</taxon>
        <taxon>Pseudomonadati</taxon>
        <taxon>Pseudomonadota</taxon>
        <taxon>Alphaproteobacteria</taxon>
        <taxon>Acetobacterales</taxon>
        <taxon>Roseomonadaceae</taxon>
        <taxon>Roseomonas</taxon>
    </lineage>
</organism>
<dbReference type="Proteomes" id="UP001201985">
    <property type="component" value="Unassembled WGS sequence"/>
</dbReference>
<dbReference type="InterPro" id="IPR001638">
    <property type="entry name" value="Solute-binding_3/MltF_N"/>
</dbReference>
<evidence type="ECO:0000313" key="7">
    <source>
        <dbReference type="EMBL" id="MCI0754655.1"/>
    </source>
</evidence>
<evidence type="ECO:0000256" key="1">
    <source>
        <dbReference type="ARBA" id="ARBA00004196"/>
    </source>
</evidence>
<evidence type="ECO:0000259" key="6">
    <source>
        <dbReference type="SMART" id="SM00079"/>
    </source>
</evidence>
<gene>
    <name evidence="7" type="ORF">MON41_12890</name>
</gene>
<proteinExistence type="inferred from homology"/>
<dbReference type="PANTHER" id="PTHR35936:SF17">
    <property type="entry name" value="ARGININE-BINDING EXTRACELLULAR PROTEIN ARTP"/>
    <property type="match status" value="1"/>
</dbReference>
<feature type="domain" description="Solute-binding protein family 3/N-terminal" evidence="5">
    <location>
        <begin position="50"/>
        <end position="270"/>
    </location>
</feature>
<dbReference type="CDD" id="cd01072">
    <property type="entry name" value="PBP2_SMa0082_like"/>
    <property type="match status" value="1"/>
</dbReference>
<keyword evidence="3" id="KW-0732">Signal</keyword>
<evidence type="ECO:0000256" key="2">
    <source>
        <dbReference type="ARBA" id="ARBA00010333"/>
    </source>
</evidence>
<keyword evidence="8" id="KW-1185">Reference proteome</keyword>
<dbReference type="Pfam" id="PF00497">
    <property type="entry name" value="SBP_bac_3"/>
    <property type="match status" value="1"/>
</dbReference>
<comment type="similarity">
    <text evidence="2 4">Belongs to the bacterial solute-binding protein 3 family.</text>
</comment>
<evidence type="ECO:0000256" key="4">
    <source>
        <dbReference type="RuleBase" id="RU003744"/>
    </source>
</evidence>
<evidence type="ECO:0000313" key="8">
    <source>
        <dbReference type="Proteomes" id="UP001201985"/>
    </source>
</evidence>
<protein>
    <submittedName>
        <fullName evidence="7">Transporter substrate-binding domain-containing protein</fullName>
    </submittedName>
</protein>
<evidence type="ECO:0000259" key="5">
    <source>
        <dbReference type="SMART" id="SM00062"/>
    </source>
</evidence>
<dbReference type="SMART" id="SM00079">
    <property type="entry name" value="PBPe"/>
    <property type="match status" value="1"/>
</dbReference>
<name>A0ABS9W5T2_9PROT</name>
<dbReference type="InterPro" id="IPR018313">
    <property type="entry name" value="SBP_3_CS"/>
</dbReference>
<dbReference type="Gene3D" id="3.40.190.10">
    <property type="entry name" value="Periplasmic binding protein-like II"/>
    <property type="match status" value="2"/>
</dbReference>
<accession>A0ABS9W5T2</accession>
<reference evidence="7 8" key="1">
    <citation type="submission" date="2022-03" db="EMBL/GenBank/DDBJ databases">
        <title>Complete genome analysis of Roseomonas KG 17.1 : a prolific producer of plant growth promoters.</title>
        <authorList>
            <person name="Saadouli I."/>
            <person name="Najjari A."/>
            <person name="Mosbah A."/>
            <person name="Ouzari H.I."/>
        </authorList>
    </citation>
    <scope>NUCLEOTIDE SEQUENCE [LARGE SCALE GENOMIC DNA]</scope>
    <source>
        <strain evidence="7 8">KG17-1</strain>
    </source>
</reference>